<comment type="caution">
    <text evidence="1">The sequence shown here is derived from an EMBL/GenBank/DDBJ whole genome shotgun (WGS) entry which is preliminary data.</text>
</comment>
<dbReference type="AlphaFoldDB" id="A0A0G9KY34"/>
<evidence type="ECO:0000313" key="1">
    <source>
        <dbReference type="EMBL" id="KLE11509.1"/>
    </source>
</evidence>
<reference evidence="1 2" key="1">
    <citation type="submission" date="2014-01" db="EMBL/GenBank/DDBJ databases">
        <title>Development of a Comparative Genomic Fingerprinting Assay for High Resolution Genotyping of Arcobacter butzleri.</title>
        <authorList>
            <person name="Webb A.L."/>
            <person name="Inglis G.D."/>
            <person name="Kruczkiewicz P."/>
            <person name="Selinger L.B."/>
            <person name="Taboada E.N."/>
        </authorList>
    </citation>
    <scope>NUCLEOTIDE SEQUENCE [LARGE SCALE GENOMIC DNA]</scope>
    <source>
        <strain evidence="1 2">L355</strain>
    </source>
</reference>
<protein>
    <submittedName>
        <fullName evidence="1">Uncharacterized protein</fullName>
    </submittedName>
</protein>
<name>A0A0G9KY34_9BACT</name>
<dbReference type="Proteomes" id="UP000035154">
    <property type="component" value="Unassembled WGS sequence"/>
</dbReference>
<accession>A0A0G9KY34</accession>
<dbReference type="PATRIC" id="fig|1447263.3.peg.173"/>
<evidence type="ECO:0000313" key="2">
    <source>
        <dbReference type="Proteomes" id="UP000035154"/>
    </source>
</evidence>
<organism evidence="1 2">
    <name type="scientific">Aliarcobacter butzleri L355</name>
    <dbReference type="NCBI Taxonomy" id="1447263"/>
    <lineage>
        <taxon>Bacteria</taxon>
        <taxon>Pseudomonadati</taxon>
        <taxon>Campylobacterota</taxon>
        <taxon>Epsilonproteobacteria</taxon>
        <taxon>Campylobacterales</taxon>
        <taxon>Arcobacteraceae</taxon>
        <taxon>Aliarcobacter</taxon>
    </lineage>
</organism>
<gene>
    <name evidence="1" type="ORF">AF80_00935</name>
</gene>
<dbReference type="EMBL" id="JAIW01000009">
    <property type="protein sequence ID" value="KLE11509.1"/>
    <property type="molecule type" value="Genomic_DNA"/>
</dbReference>
<proteinExistence type="predicted"/>
<sequence length="84" mass="9810">MIIVKENELNIDSFTKLLIQKGVYSLYSLENKEKYSYAIKKAFNKYILLDLSGKPVIEKTELVEKKELVSLEKSIQSVNYNYNN</sequence>